<dbReference type="InterPro" id="IPR032687">
    <property type="entry name" value="AraC-type_N"/>
</dbReference>
<dbReference type="PANTHER" id="PTHR47894">
    <property type="entry name" value="HTH-TYPE TRANSCRIPTIONAL REGULATOR GADX"/>
    <property type="match status" value="1"/>
</dbReference>
<evidence type="ECO:0000313" key="6">
    <source>
        <dbReference type="Proteomes" id="UP001064106"/>
    </source>
</evidence>
<evidence type="ECO:0000256" key="1">
    <source>
        <dbReference type="ARBA" id="ARBA00023015"/>
    </source>
</evidence>
<dbReference type="EMBL" id="ARXS01000003">
    <property type="protein sequence ID" value="MCU5781489.1"/>
    <property type="molecule type" value="Genomic_DNA"/>
</dbReference>
<keyword evidence="1" id="KW-0805">Transcription regulation</keyword>
<dbReference type="Proteomes" id="UP001064106">
    <property type="component" value="Unassembled WGS sequence"/>
</dbReference>
<evidence type="ECO:0000256" key="2">
    <source>
        <dbReference type="ARBA" id="ARBA00023125"/>
    </source>
</evidence>
<dbReference type="Gene3D" id="1.10.10.60">
    <property type="entry name" value="Homeodomain-like"/>
    <property type="match status" value="1"/>
</dbReference>
<dbReference type="RefSeq" id="WP_163127925.1">
    <property type="nucleotide sequence ID" value="NZ_ARXS01000003.1"/>
</dbReference>
<accession>A0ABT2QVE1</accession>
<comment type="caution">
    <text evidence="5">The sequence shown here is derived from an EMBL/GenBank/DDBJ whole genome shotgun (WGS) entry which is preliminary data.</text>
</comment>
<keyword evidence="3" id="KW-0804">Transcription</keyword>
<organism evidence="5 6">
    <name type="scientific">Alloalcanivorax balearicus MACL04</name>
    <dbReference type="NCBI Taxonomy" id="1177182"/>
    <lineage>
        <taxon>Bacteria</taxon>
        <taxon>Pseudomonadati</taxon>
        <taxon>Pseudomonadota</taxon>
        <taxon>Gammaproteobacteria</taxon>
        <taxon>Oceanospirillales</taxon>
        <taxon>Alcanivoracaceae</taxon>
        <taxon>Alloalcanivorax</taxon>
    </lineage>
</organism>
<evidence type="ECO:0000256" key="3">
    <source>
        <dbReference type="ARBA" id="ARBA00023163"/>
    </source>
</evidence>
<proteinExistence type="predicted"/>
<dbReference type="Pfam" id="PF12625">
    <property type="entry name" value="Arabinose_bd"/>
    <property type="match status" value="1"/>
</dbReference>
<gene>
    <name evidence="5" type="ORF">MA04_00789</name>
</gene>
<dbReference type="PANTHER" id="PTHR47894:SF1">
    <property type="entry name" value="HTH-TYPE TRANSCRIPTIONAL REGULATOR VQSM"/>
    <property type="match status" value="1"/>
</dbReference>
<feature type="domain" description="HTH araC/xylS-type" evidence="4">
    <location>
        <begin position="246"/>
        <end position="328"/>
    </location>
</feature>
<dbReference type="InterPro" id="IPR009057">
    <property type="entry name" value="Homeodomain-like_sf"/>
</dbReference>
<dbReference type="SMART" id="SM00342">
    <property type="entry name" value="HTH_ARAC"/>
    <property type="match status" value="1"/>
</dbReference>
<dbReference type="Pfam" id="PF12833">
    <property type="entry name" value="HTH_18"/>
    <property type="match status" value="1"/>
</dbReference>
<dbReference type="InterPro" id="IPR018060">
    <property type="entry name" value="HTH_AraC"/>
</dbReference>
<evidence type="ECO:0000259" key="4">
    <source>
        <dbReference type="PROSITE" id="PS01124"/>
    </source>
</evidence>
<dbReference type="SUPFAM" id="SSF46689">
    <property type="entry name" value="Homeodomain-like"/>
    <property type="match status" value="1"/>
</dbReference>
<dbReference type="PROSITE" id="PS01124">
    <property type="entry name" value="HTH_ARAC_FAMILY_2"/>
    <property type="match status" value="1"/>
</dbReference>
<keyword evidence="2" id="KW-0238">DNA-binding</keyword>
<evidence type="ECO:0000313" key="5">
    <source>
        <dbReference type="EMBL" id="MCU5781489.1"/>
    </source>
</evidence>
<sequence length="339" mass="37856">MTALSDNHVAAAYVRLLYDYLENLGMDARGLLGVPPVLAEDGLEKVPLAFWRRSLEIASQHLDEPALGLAVARTITARHFDVLGYVVSHCGTLGEALARLERYHRLVYDVNPARVATVGDSLEVRWGVERGRPGALVDETGVAAVVQFIRNLVGRDLPVEAVHFVNPEPADPAPYQAFFGAEVRFDCAWTVLRIPLTYLALPLGAPDPGLVDILDRQAQSLLERQPRAGSPHDADLVRLMREGRPTLEALAEHYHVSARTMQRRLAEQGETFQAVLQRVRYQLAREYLADGRLELTEVAALLGYSEHSAFTRAFRQWAGVGPKRWRREWVATSNPISWE</sequence>
<protein>
    <submittedName>
        <fullName evidence="5">AraC family transcriptional regulator</fullName>
    </submittedName>
</protein>
<keyword evidence="6" id="KW-1185">Reference proteome</keyword>
<reference evidence="5" key="1">
    <citation type="submission" date="2012-09" db="EMBL/GenBank/DDBJ databases">
        <title>Genome Sequence of alkane-degrading Bacterium Alcanivorax balearicus MACL04.</title>
        <authorList>
            <person name="Lai Q."/>
            <person name="Shao Z."/>
        </authorList>
    </citation>
    <scope>NUCLEOTIDE SEQUENCE</scope>
    <source>
        <strain evidence="5">MACL04</strain>
    </source>
</reference>
<name>A0ABT2QVE1_9GAMM</name>